<dbReference type="STRING" id="1073090.A0A1L9S6V9"/>
<dbReference type="OrthoDB" id="1577640at2759"/>
<dbReference type="Pfam" id="PF01048">
    <property type="entry name" value="PNP_UDP_1"/>
    <property type="match status" value="1"/>
</dbReference>
<dbReference type="InterPro" id="IPR053137">
    <property type="entry name" value="NLR-like"/>
</dbReference>
<evidence type="ECO:0000313" key="5">
    <source>
        <dbReference type="Proteomes" id="UP000184188"/>
    </source>
</evidence>
<dbReference type="GO" id="GO:0043531">
    <property type="term" value="F:ADP binding"/>
    <property type="evidence" value="ECO:0007669"/>
    <property type="project" value="InterPro"/>
</dbReference>
<dbReference type="Gene3D" id="3.40.50.1580">
    <property type="entry name" value="Nucleoside phosphorylase domain"/>
    <property type="match status" value="1"/>
</dbReference>
<name>A0A1L9S6V9_9EURO</name>
<keyword evidence="5" id="KW-1185">Reference proteome</keyword>
<reference evidence="5" key="1">
    <citation type="journal article" date="2017" name="Genome Biol.">
        <title>Comparative genomics reveals high biological diversity and specific adaptations in the industrially and medically important fungal genus Aspergillus.</title>
        <authorList>
            <person name="de Vries R.P."/>
            <person name="Riley R."/>
            <person name="Wiebenga A."/>
            <person name="Aguilar-Osorio G."/>
            <person name="Amillis S."/>
            <person name="Uchima C.A."/>
            <person name="Anderluh G."/>
            <person name="Asadollahi M."/>
            <person name="Askin M."/>
            <person name="Barry K."/>
            <person name="Battaglia E."/>
            <person name="Bayram O."/>
            <person name="Benocci T."/>
            <person name="Braus-Stromeyer S.A."/>
            <person name="Caldana C."/>
            <person name="Canovas D."/>
            <person name="Cerqueira G.C."/>
            <person name="Chen F."/>
            <person name="Chen W."/>
            <person name="Choi C."/>
            <person name="Clum A."/>
            <person name="Dos Santos R.A."/>
            <person name="Damasio A.R."/>
            <person name="Diallinas G."/>
            <person name="Emri T."/>
            <person name="Fekete E."/>
            <person name="Flipphi M."/>
            <person name="Freyberg S."/>
            <person name="Gallo A."/>
            <person name="Gournas C."/>
            <person name="Habgood R."/>
            <person name="Hainaut M."/>
            <person name="Harispe M.L."/>
            <person name="Henrissat B."/>
            <person name="Hilden K.S."/>
            <person name="Hope R."/>
            <person name="Hossain A."/>
            <person name="Karabika E."/>
            <person name="Karaffa L."/>
            <person name="Karanyi Z."/>
            <person name="Krasevec N."/>
            <person name="Kuo A."/>
            <person name="Kusch H."/>
            <person name="LaButti K."/>
            <person name="Lagendijk E.L."/>
            <person name="Lapidus A."/>
            <person name="Levasseur A."/>
            <person name="Lindquist E."/>
            <person name="Lipzen A."/>
            <person name="Logrieco A.F."/>
            <person name="MacCabe A."/>
            <person name="Maekelae M.R."/>
            <person name="Malavazi I."/>
            <person name="Melin P."/>
            <person name="Meyer V."/>
            <person name="Mielnichuk N."/>
            <person name="Miskei M."/>
            <person name="Molnar A.P."/>
            <person name="Mule G."/>
            <person name="Ngan C.Y."/>
            <person name="Orejas M."/>
            <person name="Orosz E."/>
            <person name="Ouedraogo J.P."/>
            <person name="Overkamp K.M."/>
            <person name="Park H.-S."/>
            <person name="Perrone G."/>
            <person name="Piumi F."/>
            <person name="Punt P.J."/>
            <person name="Ram A.F."/>
            <person name="Ramon A."/>
            <person name="Rauscher S."/>
            <person name="Record E."/>
            <person name="Riano-Pachon D.M."/>
            <person name="Robert V."/>
            <person name="Roehrig J."/>
            <person name="Ruller R."/>
            <person name="Salamov A."/>
            <person name="Salih N.S."/>
            <person name="Samson R.A."/>
            <person name="Sandor E."/>
            <person name="Sanguinetti M."/>
            <person name="Schuetze T."/>
            <person name="Sepcic K."/>
            <person name="Shelest E."/>
            <person name="Sherlock G."/>
            <person name="Sophianopoulou V."/>
            <person name="Squina F.M."/>
            <person name="Sun H."/>
            <person name="Susca A."/>
            <person name="Todd R.B."/>
            <person name="Tsang A."/>
            <person name="Unkles S.E."/>
            <person name="van de Wiele N."/>
            <person name="van Rossen-Uffink D."/>
            <person name="Oliveira J.V."/>
            <person name="Vesth T.C."/>
            <person name="Visser J."/>
            <person name="Yu J.-H."/>
            <person name="Zhou M."/>
            <person name="Andersen M.R."/>
            <person name="Archer D.B."/>
            <person name="Baker S.E."/>
            <person name="Benoit I."/>
            <person name="Brakhage A.A."/>
            <person name="Braus G.H."/>
            <person name="Fischer R."/>
            <person name="Frisvad J.C."/>
            <person name="Goldman G.H."/>
            <person name="Houbraken J."/>
            <person name="Oakley B."/>
            <person name="Pocsi I."/>
            <person name="Scazzocchio C."/>
            <person name="Seiboth B."/>
            <person name="vanKuyk P.A."/>
            <person name="Wortman J."/>
            <person name="Dyer P.S."/>
            <person name="Grigoriev I.V."/>
        </authorList>
    </citation>
    <scope>NUCLEOTIDE SEQUENCE [LARGE SCALE GENOMIC DNA]</scope>
    <source>
        <strain evidence="5">CBS 506.65</strain>
    </source>
</reference>
<gene>
    <name evidence="4" type="ORF">ASPZODRAFT_104127</name>
</gene>
<dbReference type="GeneID" id="34607317"/>
<evidence type="ECO:0000256" key="1">
    <source>
        <dbReference type="SAM" id="MobiDB-lite"/>
    </source>
</evidence>
<sequence>MTSISMPTDRYTVGWICALPRELAAAKAVLDEVHESPRNLQPNDDNTYILGRIQQHYVTIASLPAGQYGIGSAATAAQQMRSSFKSIRFGLLVGIGGGIPTEDNDIRLGDVVVGQPSGQSGGVIQYDLGKDYGTFFERTGFLNAPPAILLNVLNALKAEHKLQPPKFLDFLATVVQRYPIFSHPGVSHDVLHESGQRRDTDPVVHYGLIASGNKVIKDATARDQMRQELGDILCFEMEAAGLINNFPCLVIRGISDYADYHKNDYWQDYAAIVAACYAKELLYVVQPREIEIAEKASSIIHHKQCQTVPFDRNPRFIGRQSKVDQLHKMVFAKNRNSPRKAAITGLGGMGKTQVALELAYSVQDQDPTLSVFWIPSTSIEAIEQAFMSISEQLQLQNVTAANVKSQVKAYLSSEMAGSWLLIIDNADDADIWMKSSPSLPALKTFLPQNRNGFILFTTRNQQLATQLVGPGIIRLSELDDVMAIDLLKASLINPDLTKDHETTTTLVRQLCGLPLALSQAASFINENDISLEAYLSLLNQQGSAMIELLSEEFEDEFRYPDIKNPVASTWLVSFQQIQKSSDMAAQYLSFMACIEARDIPLSLLPPAESNIEQQKALGILKAYAFITMQSNSHLINMHRLVHLAIRNWLQMEDQLLKWVVKAIEHFNDIFPSDDHHNRGLWREYLPHAQFILQNKVLPQGVEVQEEFAQCVGRCLFEDGRYREAEVLFQAVYKARHGRPGRWKEAEELEVQVIEISKRVLGAEHPDTLRSMGNLADTLKSLKRNDQAIALLEDCLQLREKKIGSTHPDTIETAKILQSWRDSTVDETPFEQSLSASDTGPATLPSYGQGRGKFHPLLSLLRRPHQATNRDDDDDDVD</sequence>
<evidence type="ECO:0000259" key="3">
    <source>
        <dbReference type="Pfam" id="PF01048"/>
    </source>
</evidence>
<dbReference type="SUPFAM" id="SSF53167">
    <property type="entry name" value="Purine and uridine phosphorylases"/>
    <property type="match status" value="1"/>
</dbReference>
<dbReference type="InterPro" id="IPR000845">
    <property type="entry name" value="Nucleoside_phosphorylase_d"/>
</dbReference>
<dbReference type="Pfam" id="PF00931">
    <property type="entry name" value="NB-ARC"/>
    <property type="match status" value="1"/>
</dbReference>
<evidence type="ECO:0008006" key="6">
    <source>
        <dbReference type="Google" id="ProtNLM"/>
    </source>
</evidence>
<dbReference type="Gene3D" id="1.25.40.10">
    <property type="entry name" value="Tetratricopeptide repeat domain"/>
    <property type="match status" value="1"/>
</dbReference>
<evidence type="ECO:0000313" key="4">
    <source>
        <dbReference type="EMBL" id="OJJ42892.1"/>
    </source>
</evidence>
<dbReference type="InterPro" id="IPR035994">
    <property type="entry name" value="Nucleoside_phosphorylase_sf"/>
</dbReference>
<dbReference type="VEuPathDB" id="FungiDB:ASPZODRAFT_104127"/>
<dbReference type="PANTHER" id="PTHR46082">
    <property type="entry name" value="ATP/GTP-BINDING PROTEIN-RELATED"/>
    <property type="match status" value="1"/>
</dbReference>
<dbReference type="InterPro" id="IPR011990">
    <property type="entry name" value="TPR-like_helical_dom_sf"/>
</dbReference>
<evidence type="ECO:0000259" key="2">
    <source>
        <dbReference type="Pfam" id="PF00931"/>
    </source>
</evidence>
<organism evidence="4 5">
    <name type="scientific">Penicilliopsis zonata CBS 506.65</name>
    <dbReference type="NCBI Taxonomy" id="1073090"/>
    <lineage>
        <taxon>Eukaryota</taxon>
        <taxon>Fungi</taxon>
        <taxon>Dikarya</taxon>
        <taxon>Ascomycota</taxon>
        <taxon>Pezizomycotina</taxon>
        <taxon>Eurotiomycetes</taxon>
        <taxon>Eurotiomycetidae</taxon>
        <taxon>Eurotiales</taxon>
        <taxon>Aspergillaceae</taxon>
        <taxon>Penicilliopsis</taxon>
    </lineage>
</organism>
<feature type="region of interest" description="Disordered" evidence="1">
    <location>
        <begin position="826"/>
        <end position="850"/>
    </location>
</feature>
<protein>
    <recommendedName>
        <fullName evidence="6">NB-ARC domain-containing protein</fullName>
    </recommendedName>
</protein>
<dbReference type="EMBL" id="KV878355">
    <property type="protein sequence ID" value="OJJ42892.1"/>
    <property type="molecule type" value="Genomic_DNA"/>
</dbReference>
<dbReference type="Pfam" id="PF13424">
    <property type="entry name" value="TPR_12"/>
    <property type="match status" value="1"/>
</dbReference>
<dbReference type="Gene3D" id="3.40.50.300">
    <property type="entry name" value="P-loop containing nucleotide triphosphate hydrolases"/>
    <property type="match status" value="1"/>
</dbReference>
<dbReference type="RefSeq" id="XP_022577402.1">
    <property type="nucleotide sequence ID" value="XM_022720852.1"/>
</dbReference>
<feature type="compositionally biased region" description="Polar residues" evidence="1">
    <location>
        <begin position="829"/>
        <end position="839"/>
    </location>
</feature>
<dbReference type="GO" id="GO:0009116">
    <property type="term" value="P:nucleoside metabolic process"/>
    <property type="evidence" value="ECO:0007669"/>
    <property type="project" value="InterPro"/>
</dbReference>
<proteinExistence type="predicted"/>
<feature type="domain" description="Nucleoside phosphorylase" evidence="3">
    <location>
        <begin position="13"/>
        <end position="260"/>
    </location>
</feature>
<dbReference type="Proteomes" id="UP000184188">
    <property type="component" value="Unassembled WGS sequence"/>
</dbReference>
<dbReference type="InterPro" id="IPR002182">
    <property type="entry name" value="NB-ARC"/>
</dbReference>
<dbReference type="AlphaFoldDB" id="A0A1L9S6V9"/>
<dbReference type="SUPFAM" id="SSF48452">
    <property type="entry name" value="TPR-like"/>
    <property type="match status" value="1"/>
</dbReference>
<dbReference type="GO" id="GO:0003824">
    <property type="term" value="F:catalytic activity"/>
    <property type="evidence" value="ECO:0007669"/>
    <property type="project" value="InterPro"/>
</dbReference>
<dbReference type="SUPFAM" id="SSF52540">
    <property type="entry name" value="P-loop containing nucleoside triphosphate hydrolases"/>
    <property type="match status" value="1"/>
</dbReference>
<accession>A0A1L9S6V9</accession>
<feature type="domain" description="NB-ARC" evidence="2">
    <location>
        <begin position="321"/>
        <end position="488"/>
    </location>
</feature>
<dbReference type="InterPro" id="IPR027417">
    <property type="entry name" value="P-loop_NTPase"/>
</dbReference>
<dbReference type="PANTHER" id="PTHR46082:SF11">
    <property type="entry name" value="AAA+ ATPASE DOMAIN-CONTAINING PROTEIN-RELATED"/>
    <property type="match status" value="1"/>
</dbReference>